<reference evidence="2 3" key="1">
    <citation type="submission" date="2019-02" db="EMBL/GenBank/DDBJ databases">
        <title>Deep-cultivation of Planctomycetes and their phenomic and genomic characterization uncovers novel biology.</title>
        <authorList>
            <person name="Wiegand S."/>
            <person name="Jogler M."/>
            <person name="Boedeker C."/>
            <person name="Pinto D."/>
            <person name="Vollmers J."/>
            <person name="Rivas-Marin E."/>
            <person name="Kohn T."/>
            <person name="Peeters S.H."/>
            <person name="Heuer A."/>
            <person name="Rast P."/>
            <person name="Oberbeckmann S."/>
            <person name="Bunk B."/>
            <person name="Jeske O."/>
            <person name="Meyerdierks A."/>
            <person name="Storesund J.E."/>
            <person name="Kallscheuer N."/>
            <person name="Luecker S."/>
            <person name="Lage O.M."/>
            <person name="Pohl T."/>
            <person name="Merkel B.J."/>
            <person name="Hornburger P."/>
            <person name="Mueller R.-W."/>
            <person name="Bruemmer F."/>
            <person name="Labrenz M."/>
            <person name="Spormann A.M."/>
            <person name="Op Den Camp H."/>
            <person name="Overmann J."/>
            <person name="Amann R."/>
            <person name="Jetten M.S.M."/>
            <person name="Mascher T."/>
            <person name="Medema M.H."/>
            <person name="Devos D.P."/>
            <person name="Kaster A.-K."/>
            <person name="Ovreas L."/>
            <person name="Rohde M."/>
            <person name="Galperin M.Y."/>
            <person name="Jogler C."/>
        </authorList>
    </citation>
    <scope>NUCLEOTIDE SEQUENCE [LARGE SCALE GENOMIC DNA]</scope>
    <source>
        <strain evidence="2 3">Pla123a</strain>
    </source>
</reference>
<organism evidence="2 3">
    <name type="scientific">Posidoniimonas polymericola</name>
    <dbReference type="NCBI Taxonomy" id="2528002"/>
    <lineage>
        <taxon>Bacteria</taxon>
        <taxon>Pseudomonadati</taxon>
        <taxon>Planctomycetota</taxon>
        <taxon>Planctomycetia</taxon>
        <taxon>Pirellulales</taxon>
        <taxon>Lacipirellulaceae</taxon>
        <taxon>Posidoniimonas</taxon>
    </lineage>
</organism>
<dbReference type="Proteomes" id="UP000318478">
    <property type="component" value="Unassembled WGS sequence"/>
</dbReference>
<sequence>MAPAMGPAMGLAFVLRRRAVPRLAPWAEPVESCSVGEQCQCLADKTQPEPAAGNSEIPAKQESNA</sequence>
<comment type="caution">
    <text evidence="2">The sequence shown here is derived from an EMBL/GenBank/DDBJ whole genome shotgun (WGS) entry which is preliminary data.</text>
</comment>
<keyword evidence="3" id="KW-1185">Reference proteome</keyword>
<name>A0A5C5YD22_9BACT</name>
<evidence type="ECO:0000256" key="1">
    <source>
        <dbReference type="SAM" id="MobiDB-lite"/>
    </source>
</evidence>
<protein>
    <submittedName>
        <fullName evidence="2">Uncharacterized protein</fullName>
    </submittedName>
</protein>
<evidence type="ECO:0000313" key="3">
    <source>
        <dbReference type="Proteomes" id="UP000318478"/>
    </source>
</evidence>
<dbReference type="EMBL" id="SJPO01000010">
    <property type="protein sequence ID" value="TWT73596.1"/>
    <property type="molecule type" value="Genomic_DNA"/>
</dbReference>
<accession>A0A5C5YD22</accession>
<proteinExistence type="predicted"/>
<evidence type="ECO:0000313" key="2">
    <source>
        <dbReference type="EMBL" id="TWT73596.1"/>
    </source>
</evidence>
<gene>
    <name evidence="2" type="ORF">Pla123a_39320</name>
</gene>
<dbReference type="AlphaFoldDB" id="A0A5C5YD22"/>
<feature type="region of interest" description="Disordered" evidence="1">
    <location>
        <begin position="46"/>
        <end position="65"/>
    </location>
</feature>